<dbReference type="Proteomes" id="UP000039046">
    <property type="component" value="Unassembled WGS sequence"/>
</dbReference>
<dbReference type="PANTHER" id="PTHR14237">
    <property type="entry name" value="MOLYBDOPTERIN COFACTOR SULFURASE MOSC"/>
    <property type="match status" value="1"/>
</dbReference>
<reference evidence="3 4" key="1">
    <citation type="journal article" date="2015" name="Genome Announc.">
        <title>Draft Genome Sequence and Gene Annotation of the Entomopathogenic Fungus Verticillium hemipterigenum.</title>
        <authorList>
            <person name="Horn F."/>
            <person name="Habel A."/>
            <person name="Scharf D.H."/>
            <person name="Dworschak J."/>
            <person name="Brakhage A.A."/>
            <person name="Guthke R."/>
            <person name="Hertweck C."/>
            <person name="Linde J."/>
        </authorList>
    </citation>
    <scope>NUCLEOTIDE SEQUENCE [LARGE SCALE GENOMIC DNA]</scope>
</reference>
<gene>
    <name evidence="3" type="ORF">VHEMI04061</name>
</gene>
<feature type="compositionally biased region" description="Polar residues" evidence="1">
    <location>
        <begin position="1"/>
        <end position="11"/>
    </location>
</feature>
<evidence type="ECO:0000256" key="1">
    <source>
        <dbReference type="SAM" id="MobiDB-lite"/>
    </source>
</evidence>
<proteinExistence type="predicted"/>
<dbReference type="PANTHER" id="PTHR14237:SF19">
    <property type="entry name" value="MITOCHONDRIAL AMIDOXIME REDUCING COMPONENT 1"/>
    <property type="match status" value="1"/>
</dbReference>
<feature type="region of interest" description="Disordered" evidence="1">
    <location>
        <begin position="1"/>
        <end position="23"/>
    </location>
</feature>
<dbReference type="InterPro" id="IPR015424">
    <property type="entry name" value="PyrdxlP-dep_Trfase"/>
</dbReference>
<dbReference type="HOGENOM" id="CLU_1200532_0_0_1"/>
<dbReference type="InterPro" id="IPR015421">
    <property type="entry name" value="PyrdxlP-dep_Trfase_major"/>
</dbReference>
<dbReference type="Gene3D" id="3.40.640.10">
    <property type="entry name" value="Type I PLP-dependent aspartate aminotransferase-like (Major domain)"/>
    <property type="match status" value="1"/>
</dbReference>
<dbReference type="Pfam" id="PF00266">
    <property type="entry name" value="Aminotran_5"/>
    <property type="match status" value="1"/>
</dbReference>
<accession>A0A0A1TFB6</accession>
<dbReference type="InterPro" id="IPR000192">
    <property type="entry name" value="Aminotrans_V_dom"/>
</dbReference>
<sequence length="231" mass="25641">MASETESTLTPPSDPSLVDDGPSFREAYPEYSKTWRLDILRFKQYAYLDTDSHIYVDYTGAGLAAKAQYAAHAHRLSESVFGNPHSSNPTSLSSTEQIEATRVRVLRYFHADPAEYAVIFTANATAAARLVGEAYPFTRSSKLLLTSDNHNSIVGIREFARRCRAKAVYIPMAGSELRIETDTVIQALKEQRPGPFMTAKSLFAYPAQSNFSGVRHSLHWISQASSQILSL</sequence>
<dbReference type="AlphaFoldDB" id="A0A0A1TFB6"/>
<dbReference type="SUPFAM" id="SSF53383">
    <property type="entry name" value="PLP-dependent transferases"/>
    <property type="match status" value="1"/>
</dbReference>
<feature type="domain" description="Aminotransferase class V" evidence="2">
    <location>
        <begin position="56"/>
        <end position="216"/>
    </location>
</feature>
<keyword evidence="4" id="KW-1185">Reference proteome</keyword>
<dbReference type="STRING" id="1531966.A0A0A1TFB6"/>
<evidence type="ECO:0000313" key="3">
    <source>
        <dbReference type="EMBL" id="CEJ86277.1"/>
    </source>
</evidence>
<evidence type="ECO:0000259" key="2">
    <source>
        <dbReference type="Pfam" id="PF00266"/>
    </source>
</evidence>
<dbReference type="OrthoDB" id="10264306at2759"/>
<organism evidence="3 4">
    <name type="scientific">[Torrubiella] hemipterigena</name>
    <dbReference type="NCBI Taxonomy" id="1531966"/>
    <lineage>
        <taxon>Eukaryota</taxon>
        <taxon>Fungi</taxon>
        <taxon>Dikarya</taxon>
        <taxon>Ascomycota</taxon>
        <taxon>Pezizomycotina</taxon>
        <taxon>Sordariomycetes</taxon>
        <taxon>Hypocreomycetidae</taxon>
        <taxon>Hypocreales</taxon>
        <taxon>Clavicipitaceae</taxon>
        <taxon>Clavicipitaceae incertae sedis</taxon>
        <taxon>'Torrubiella' clade</taxon>
    </lineage>
</organism>
<name>A0A0A1TFB6_9HYPO</name>
<evidence type="ECO:0000313" key="4">
    <source>
        <dbReference type="Proteomes" id="UP000039046"/>
    </source>
</evidence>
<protein>
    <recommendedName>
        <fullName evidence="2">Aminotransferase class V domain-containing protein</fullName>
    </recommendedName>
</protein>
<dbReference type="EMBL" id="CDHN01000002">
    <property type="protein sequence ID" value="CEJ86277.1"/>
    <property type="molecule type" value="Genomic_DNA"/>
</dbReference>